<dbReference type="EMBL" id="QJNU01000250">
    <property type="protein sequence ID" value="RYP03640.1"/>
    <property type="molecule type" value="Genomic_DNA"/>
</dbReference>
<dbReference type="Proteomes" id="UP000293360">
    <property type="component" value="Unassembled WGS sequence"/>
</dbReference>
<keyword evidence="5" id="KW-0804">Transcription</keyword>
<accession>A0A4Q4TDT9</accession>
<keyword evidence="8" id="KW-1185">Reference proteome</keyword>
<keyword evidence="3" id="KW-0805">Transcription regulation</keyword>
<organism evidence="7 8">
    <name type="scientific">Monosporascus ibericus</name>
    <dbReference type="NCBI Taxonomy" id="155417"/>
    <lineage>
        <taxon>Eukaryota</taxon>
        <taxon>Fungi</taxon>
        <taxon>Dikarya</taxon>
        <taxon>Ascomycota</taxon>
        <taxon>Pezizomycotina</taxon>
        <taxon>Sordariomycetes</taxon>
        <taxon>Xylariomycetidae</taxon>
        <taxon>Xylariales</taxon>
        <taxon>Xylariales incertae sedis</taxon>
        <taxon>Monosporascus</taxon>
    </lineage>
</organism>
<evidence type="ECO:0008006" key="9">
    <source>
        <dbReference type="Google" id="ProtNLM"/>
    </source>
</evidence>
<gene>
    <name evidence="7" type="ORF">DL764_005019</name>
</gene>
<keyword evidence="2" id="KW-0862">Zinc</keyword>
<comment type="caution">
    <text evidence="7">The sequence shown here is derived from an EMBL/GenBank/DDBJ whole genome shotgun (WGS) entry which is preliminary data.</text>
</comment>
<dbReference type="OrthoDB" id="2593732at2759"/>
<dbReference type="PANTHER" id="PTHR36206">
    <property type="entry name" value="ASPERCRYPTIN BIOSYNTHESIS CLUSTER-SPECIFIC TRANSCRIPTION REGULATOR ATNN-RELATED"/>
    <property type="match status" value="1"/>
</dbReference>
<protein>
    <recommendedName>
        <fullName evidence="9">Transcription factor domain-containing protein</fullName>
    </recommendedName>
</protein>
<dbReference type="GO" id="GO:0046872">
    <property type="term" value="F:metal ion binding"/>
    <property type="evidence" value="ECO:0007669"/>
    <property type="project" value="UniProtKB-KW"/>
</dbReference>
<dbReference type="InterPro" id="IPR052360">
    <property type="entry name" value="Transcr_Regulatory_Proteins"/>
</dbReference>
<sequence length="438" mass="50145">MQFTRFQPAVRHSLICISSLYEQVRYDSQSEPPLKGNNFALLHYNTAIRELKALDSEPLVLLVCILFICIEFLQGNRQAAFQHCKHGILILKNVETAYPWTREYLAPMFRRLNMVPLFFGVDLGTFPRVTELDNPFPSHFTSISHAQFYLDDIMNRTIHLARYSDMYALEGRSPEHDRVPPEYLAEQRSLKWALDGWDLRFQELTNKSPPSPDLAKTYYHLVLQYHVAHVWASAAFQSNETVYDEHIEKFRFAVDEASRASTGVGRSLTSSREQPKFSFETGFLPLLYFILMKCRCLATRIRALALMRSLGVARESLWEASSLWLTGRRIIELEHGITLDENGEPCDSAVDWTALPPEELRIRTVSTDPKTRIRTGENGEVVPGIIAGFFMRNPDGKIYVYSEFLPKVAGSRPIAHHSRLPIMSTNLKPHGGEHQSTL</sequence>
<keyword evidence="4" id="KW-0238">DNA-binding</keyword>
<dbReference type="STRING" id="155417.A0A4Q4TDT9"/>
<evidence type="ECO:0000256" key="3">
    <source>
        <dbReference type="ARBA" id="ARBA00023015"/>
    </source>
</evidence>
<evidence type="ECO:0000256" key="2">
    <source>
        <dbReference type="ARBA" id="ARBA00022833"/>
    </source>
</evidence>
<dbReference type="AlphaFoldDB" id="A0A4Q4TDT9"/>
<dbReference type="GO" id="GO:0003677">
    <property type="term" value="F:DNA binding"/>
    <property type="evidence" value="ECO:0007669"/>
    <property type="project" value="UniProtKB-KW"/>
</dbReference>
<keyword evidence="6" id="KW-0539">Nucleus</keyword>
<evidence type="ECO:0000256" key="5">
    <source>
        <dbReference type="ARBA" id="ARBA00023163"/>
    </source>
</evidence>
<evidence type="ECO:0000256" key="1">
    <source>
        <dbReference type="ARBA" id="ARBA00022723"/>
    </source>
</evidence>
<evidence type="ECO:0000256" key="4">
    <source>
        <dbReference type="ARBA" id="ARBA00023125"/>
    </source>
</evidence>
<keyword evidence="1" id="KW-0479">Metal-binding</keyword>
<evidence type="ECO:0000313" key="7">
    <source>
        <dbReference type="EMBL" id="RYP03640.1"/>
    </source>
</evidence>
<proteinExistence type="predicted"/>
<evidence type="ECO:0000256" key="6">
    <source>
        <dbReference type="ARBA" id="ARBA00023242"/>
    </source>
</evidence>
<evidence type="ECO:0000313" key="8">
    <source>
        <dbReference type="Proteomes" id="UP000293360"/>
    </source>
</evidence>
<name>A0A4Q4TDT9_9PEZI</name>
<dbReference type="PANTHER" id="PTHR36206:SF16">
    <property type="entry name" value="TRANSCRIPTION FACTOR DOMAIN-CONTAINING PROTEIN-RELATED"/>
    <property type="match status" value="1"/>
</dbReference>
<reference evidence="7 8" key="1">
    <citation type="submission" date="2018-06" db="EMBL/GenBank/DDBJ databases">
        <title>Complete Genomes of Monosporascus.</title>
        <authorList>
            <person name="Robinson A.J."/>
            <person name="Natvig D.O."/>
        </authorList>
    </citation>
    <scope>NUCLEOTIDE SEQUENCE [LARGE SCALE GENOMIC DNA]</scope>
    <source>
        <strain evidence="7 8">CBS 110550</strain>
    </source>
</reference>